<proteinExistence type="predicted"/>
<dbReference type="Gene3D" id="3.10.620.30">
    <property type="match status" value="1"/>
</dbReference>
<dbReference type="InterPro" id="IPR038765">
    <property type="entry name" value="Papain-like_cys_pep_sf"/>
</dbReference>
<evidence type="ECO:0000313" key="2">
    <source>
        <dbReference type="EMBL" id="PAV06077.1"/>
    </source>
</evidence>
<gene>
    <name evidence="2" type="ORF">ASJ80_14665</name>
</gene>
<reference evidence="2 3" key="1">
    <citation type="journal article" date="2017" name="BMC Genomics">
        <title>Genomic analysis of methanogenic archaea reveals a shift towards energy conservation.</title>
        <authorList>
            <person name="Gilmore S.P."/>
            <person name="Henske J.K."/>
            <person name="Sexton J.A."/>
            <person name="Solomon K.V."/>
            <person name="Seppala S."/>
            <person name="Yoo J.I."/>
            <person name="Huyett L.M."/>
            <person name="Pressman A."/>
            <person name="Cogan J.Z."/>
            <person name="Kivenson V."/>
            <person name="Peng X."/>
            <person name="Tan Y."/>
            <person name="Valentine D.L."/>
            <person name="O'Malley M.A."/>
        </authorList>
    </citation>
    <scope>NUCLEOTIDE SEQUENCE [LARGE SCALE GENOMIC DNA]</scope>
    <source>
        <strain evidence="2 3">M.o.H.</strain>
    </source>
</reference>
<dbReference type="Pfam" id="PF13200">
    <property type="entry name" value="DUF4015"/>
    <property type="match status" value="1"/>
</dbReference>
<dbReference type="EMBL" id="LMVM01000001">
    <property type="protein sequence ID" value="PAV06077.1"/>
    <property type="molecule type" value="Genomic_DNA"/>
</dbReference>
<dbReference type="SUPFAM" id="SSF51445">
    <property type="entry name" value="(Trans)glycosidases"/>
    <property type="match status" value="1"/>
</dbReference>
<protein>
    <recommendedName>
        <fullName evidence="1">Transglutaminase-like domain-containing protein</fullName>
    </recommendedName>
</protein>
<comment type="caution">
    <text evidence="2">The sequence shown here is derived from an EMBL/GenBank/DDBJ whole genome shotgun (WGS) entry which is preliminary data.</text>
</comment>
<keyword evidence="3" id="KW-1185">Reference proteome</keyword>
<dbReference type="Pfam" id="PF09373">
    <property type="entry name" value="PMBR"/>
    <property type="match status" value="1"/>
</dbReference>
<dbReference type="SUPFAM" id="SSF54001">
    <property type="entry name" value="Cysteine proteinases"/>
    <property type="match status" value="1"/>
</dbReference>
<dbReference type="InterPro" id="IPR025275">
    <property type="entry name" value="DUF4015"/>
</dbReference>
<dbReference type="SMART" id="SM00460">
    <property type="entry name" value="TGc"/>
    <property type="match status" value="1"/>
</dbReference>
<dbReference type="PANTHER" id="PTHR33490">
    <property type="entry name" value="BLR5614 PROTEIN-RELATED"/>
    <property type="match status" value="1"/>
</dbReference>
<dbReference type="AlphaFoldDB" id="A0A2A2H9K2"/>
<dbReference type="InterPro" id="IPR002931">
    <property type="entry name" value="Transglutaminase-like"/>
</dbReference>
<dbReference type="Proteomes" id="UP000217784">
    <property type="component" value="Unassembled WGS sequence"/>
</dbReference>
<dbReference type="RefSeq" id="WP_069583525.1">
    <property type="nucleotide sequence ID" value="NZ_LMVM01000001.1"/>
</dbReference>
<dbReference type="InterPro" id="IPR017853">
    <property type="entry name" value="GH"/>
</dbReference>
<accession>A0A2A2H9K2</accession>
<feature type="domain" description="Transglutaminase-like" evidence="1">
    <location>
        <begin position="651"/>
        <end position="712"/>
    </location>
</feature>
<dbReference type="InterPro" id="IPR018975">
    <property type="entry name" value="Pseudomurein-binding_repeat"/>
</dbReference>
<sequence>MKRLLLLTVLLLFVAALFNVTNIYAATEYSQITDNYLNTSLIQENITNNTSNNFTIQNTTESVNKTASVTNTVQNQSLLKNASNSSDSRMKTNNSNITNVQNSTDAAGAELYKNVRGIWLKAEDVNKLNISEIKKAGITDIFIKSNLLSAPSYKNVLTALLKKLKGTSFRVHAWITCFKDANGNWIDPQGKYSYTVKVPDKKIKYKVWYKSWYKYNGKWKYKWKYYYKYKYTYKYQTKYGYNTSKIDSLISSISKIVKNYNIDGINLDYIRYPGNAYKSSGSTAAVTSFVQKVYKTVKSIKPKVAVSAELMPEGKMNAYYYGQNYTQLAKYLDFMVPMLYKGNYGYNSSKGTSSNGKSGTNWIGSTVKYIVSQANGTPVIAGLQTYRSDKNVKVIPASELQSDIKAAGDNGASGYALFRYGLIDSKLYTSQNSTGTQIKFTMDQIQDAAARVKAYIETNHVLPNYVTIGTTQVKMPDMLRLMTASLLQLNSGIKTPITLKSTSSPVQSTGDTIDGIINKAGYLKIAQNIKSFIETKGIAPNYATSSLGKIQYESAIYMYSKILNFYKTNKYLPVYVTMAPGIWNDLPSEMQKYLQPTNNCQSNDPKIKSLASSLTKGITSTYDKGEKIFNWVRDNLGYSFYYNTRYGAVGTLNAKTGNCVDTSHLMIALARAAGIPARYVHGYCKFSSGTVYGHVWAQLYINGKWYSADGISIRNSLGEINNWDKNKSTIEGTYAELPF</sequence>
<evidence type="ECO:0000259" key="1">
    <source>
        <dbReference type="SMART" id="SM00460"/>
    </source>
</evidence>
<dbReference type="Gene3D" id="3.20.20.80">
    <property type="entry name" value="Glycosidases"/>
    <property type="match status" value="2"/>
</dbReference>
<evidence type="ECO:0000313" key="3">
    <source>
        <dbReference type="Proteomes" id="UP000217784"/>
    </source>
</evidence>
<dbReference type="Pfam" id="PF01841">
    <property type="entry name" value="Transglut_core"/>
    <property type="match status" value="1"/>
</dbReference>
<dbReference type="PANTHER" id="PTHR33490:SF3">
    <property type="entry name" value="CONSERVED INTEGRAL MEMBRANE PROTEIN"/>
    <property type="match status" value="1"/>
</dbReference>
<name>A0A2A2H9K2_METBR</name>
<organism evidence="2 3">
    <name type="scientific">Methanobacterium bryantii</name>
    <dbReference type="NCBI Taxonomy" id="2161"/>
    <lineage>
        <taxon>Archaea</taxon>
        <taxon>Methanobacteriati</taxon>
        <taxon>Methanobacteriota</taxon>
        <taxon>Methanomada group</taxon>
        <taxon>Methanobacteria</taxon>
        <taxon>Methanobacteriales</taxon>
        <taxon>Methanobacteriaceae</taxon>
        <taxon>Methanobacterium</taxon>
    </lineage>
</organism>